<evidence type="ECO:0000259" key="3">
    <source>
        <dbReference type="Pfam" id="PF20737"/>
    </source>
</evidence>
<dbReference type="InterPro" id="IPR049174">
    <property type="entry name" value="Beta-AFase-like"/>
</dbReference>
<evidence type="ECO:0000313" key="5">
    <source>
        <dbReference type="Proteomes" id="UP000549913"/>
    </source>
</evidence>
<dbReference type="GO" id="GO:0005975">
    <property type="term" value="P:carbohydrate metabolic process"/>
    <property type="evidence" value="ECO:0007669"/>
    <property type="project" value="InterPro"/>
</dbReference>
<reference evidence="4 5" key="1">
    <citation type="submission" date="2020-07" db="EMBL/GenBank/DDBJ databases">
        <title>Sequencing the genomes of 1000 actinobacteria strains.</title>
        <authorList>
            <person name="Klenk H.-P."/>
        </authorList>
    </citation>
    <scope>NUCLEOTIDE SEQUENCE [LARGE SCALE GENOMIC DNA]</scope>
    <source>
        <strain evidence="4 5">DSM 26474</strain>
    </source>
</reference>
<evidence type="ECO:0000259" key="1">
    <source>
        <dbReference type="Pfam" id="PF07944"/>
    </source>
</evidence>
<dbReference type="PANTHER" id="PTHR43465:SF2">
    <property type="entry name" value="DUF1680 DOMAIN PROTEIN (AFU_ORTHOLOGUE AFUA_1G08910)"/>
    <property type="match status" value="1"/>
</dbReference>
<organism evidence="4 5">
    <name type="scientific">Herbiconiux flava</name>
    <dbReference type="NCBI Taxonomy" id="881268"/>
    <lineage>
        <taxon>Bacteria</taxon>
        <taxon>Bacillati</taxon>
        <taxon>Actinomycetota</taxon>
        <taxon>Actinomycetes</taxon>
        <taxon>Micrococcales</taxon>
        <taxon>Microbacteriaceae</taxon>
        <taxon>Herbiconiux</taxon>
    </lineage>
</organism>
<dbReference type="SUPFAM" id="SSF48208">
    <property type="entry name" value="Six-hairpin glycosidases"/>
    <property type="match status" value="1"/>
</dbReference>
<evidence type="ECO:0008006" key="6">
    <source>
        <dbReference type="Google" id="ProtNLM"/>
    </source>
</evidence>
<comment type="caution">
    <text evidence="4">The sequence shown here is derived from an EMBL/GenBank/DDBJ whole genome shotgun (WGS) entry which is preliminary data.</text>
</comment>
<dbReference type="Proteomes" id="UP000549913">
    <property type="component" value="Unassembled WGS sequence"/>
</dbReference>
<gene>
    <name evidence="4" type="ORF">BJ984_000186</name>
</gene>
<feature type="domain" description="Non-reducing end beta-L-arabinofuranosidase-like GH127 C-terminal" evidence="3">
    <location>
        <begin position="545"/>
        <end position="652"/>
    </location>
</feature>
<dbReference type="Pfam" id="PF20737">
    <property type="entry name" value="Glyco_hydro127C"/>
    <property type="match status" value="1"/>
</dbReference>
<dbReference type="InterPro" id="IPR012878">
    <property type="entry name" value="Beta-AFase-like_GH127_cat"/>
</dbReference>
<dbReference type="Pfam" id="PF20736">
    <property type="entry name" value="Glyco_hydro127M"/>
    <property type="match status" value="1"/>
</dbReference>
<feature type="domain" description="Non-reducing end beta-L-arabinofuranosidase-like GH127 middle" evidence="2">
    <location>
        <begin position="442"/>
        <end position="542"/>
    </location>
</feature>
<evidence type="ECO:0000259" key="2">
    <source>
        <dbReference type="Pfam" id="PF20736"/>
    </source>
</evidence>
<dbReference type="RefSeq" id="WP_179546434.1">
    <property type="nucleotide sequence ID" value="NZ_BSEW01000001.1"/>
</dbReference>
<evidence type="ECO:0000313" key="4">
    <source>
        <dbReference type="EMBL" id="NYD69028.1"/>
    </source>
</evidence>
<feature type="domain" description="Non-reducing end beta-L-arabinofuranosidase-like GH127 catalytic" evidence="1">
    <location>
        <begin position="37"/>
        <end position="431"/>
    </location>
</feature>
<dbReference type="InterPro" id="IPR049046">
    <property type="entry name" value="Beta-AFase-like_GH127_middle"/>
</dbReference>
<dbReference type="InterPro" id="IPR049049">
    <property type="entry name" value="Beta-AFase-like_GH127_C"/>
</dbReference>
<sequence>MTLIDPAGRTIARSDRRAVVAPVVPGSSALVPLGVGEVRLTGGFWATRQRVNAANTLPHIEHWLEREGWLANFDLAAAGTLPEGRRGREFSDSEVYKYLEAVAWELGRRPDAAIETRFRAVVDRIAAAQEPDGYLNTRFGRPGQEPRWSELEWGHELYCAGHLFQAAVARARTAPGADDGLLGIATRVADLVCDVFGEQGIRSVCGHAEVETALVELGRVTGDPRYIEQARLFVERRGHQVLKDIEYGRSYFQDDIPVRDADVMRGHAVRANYLASGAADVASELGDDELQQALRRQWLNTIARRTYVTGGQGSHHQDEGFGEDFELPSDRAYSETCAGIASIQFSWRMLLAEPDPAYADLIERTLYNVLATSPSEDGRAFYYANTLQQRVPGAVADVEEASLRASASLRAPWFEVSCCPPNIARTLASLDSYVATRDAEGVQLHQYAPAVIRTRLEDGEDIALTVQTEYPDDGRVTVRVDADASRTWTLSLRVPAWAEGAVLSVDPADGSTGSEQRTVPPGTAEVTRAFRAGDTITLQLPMAPRFEHPDPRIDGVRGSIAVARGPEVLALESVDLPAGLDDVADMVLDASIAPVVRDGEVLVTLRPRSVPEAPFPYTPAPGAELGDPVAVRLVPYHDWAERGPSTMRIWLPTA</sequence>
<keyword evidence="5" id="KW-1185">Reference proteome</keyword>
<dbReference type="PANTHER" id="PTHR43465">
    <property type="entry name" value="DUF1680 DOMAIN PROTEIN (AFU_ORTHOLOGUE AFUA_1G08910)"/>
    <property type="match status" value="1"/>
</dbReference>
<dbReference type="EMBL" id="JACCBM010000001">
    <property type="protein sequence ID" value="NYD69028.1"/>
    <property type="molecule type" value="Genomic_DNA"/>
</dbReference>
<proteinExistence type="predicted"/>
<protein>
    <recommendedName>
        <fullName evidence="6">Glycoside hydrolase family 127 protein</fullName>
    </recommendedName>
</protein>
<dbReference type="InterPro" id="IPR008928">
    <property type="entry name" value="6-hairpin_glycosidase_sf"/>
</dbReference>
<dbReference type="AlphaFoldDB" id="A0A852S6Z5"/>
<accession>A0A852S6Z5</accession>
<dbReference type="Pfam" id="PF07944">
    <property type="entry name" value="Beta-AFase-like_GH127_cat"/>
    <property type="match status" value="1"/>
</dbReference>
<name>A0A852S6Z5_9MICO</name>